<evidence type="ECO:0000256" key="1">
    <source>
        <dbReference type="PROSITE-ProRule" id="PRU00339"/>
    </source>
</evidence>
<dbReference type="PANTHER" id="PTHR12558:SF33">
    <property type="entry name" value="BLL7664 PROTEIN"/>
    <property type="match status" value="1"/>
</dbReference>
<proteinExistence type="predicted"/>
<dbReference type="Pfam" id="PF14559">
    <property type="entry name" value="TPR_19"/>
    <property type="match status" value="2"/>
</dbReference>
<dbReference type="AlphaFoldDB" id="A0A1H2GMG7"/>
<feature type="region of interest" description="Disordered" evidence="2">
    <location>
        <begin position="26"/>
        <end position="52"/>
    </location>
</feature>
<reference evidence="5" key="1">
    <citation type="submission" date="2016-10" db="EMBL/GenBank/DDBJ databases">
        <authorList>
            <person name="Varghese N."/>
            <person name="Submissions S."/>
        </authorList>
    </citation>
    <scope>NUCLEOTIDE SEQUENCE [LARGE SCALE GENOMIC DNA]</scope>
    <source>
        <strain evidence="5">CECT 8338</strain>
    </source>
</reference>
<feature type="compositionally biased region" description="Polar residues" evidence="2">
    <location>
        <begin position="35"/>
        <end position="44"/>
    </location>
</feature>
<organism evidence="4 5">
    <name type="scientific">Halopseudomonas salegens</name>
    <dbReference type="NCBI Taxonomy" id="1434072"/>
    <lineage>
        <taxon>Bacteria</taxon>
        <taxon>Pseudomonadati</taxon>
        <taxon>Pseudomonadota</taxon>
        <taxon>Gammaproteobacteria</taxon>
        <taxon>Pseudomonadales</taxon>
        <taxon>Pseudomonadaceae</taxon>
        <taxon>Halopseudomonas</taxon>
    </lineage>
</organism>
<dbReference type="OrthoDB" id="9766710at2"/>
<dbReference type="PANTHER" id="PTHR12558">
    <property type="entry name" value="CELL DIVISION CYCLE 16,23,27"/>
    <property type="match status" value="1"/>
</dbReference>
<feature type="signal peptide" evidence="3">
    <location>
        <begin position="1"/>
        <end position="22"/>
    </location>
</feature>
<feature type="repeat" description="TPR" evidence="1">
    <location>
        <begin position="497"/>
        <end position="530"/>
    </location>
</feature>
<gene>
    <name evidence="4" type="ORF">SAMN05216210_2415</name>
</gene>
<dbReference type="PROSITE" id="PS51257">
    <property type="entry name" value="PROKAR_LIPOPROTEIN"/>
    <property type="match status" value="1"/>
</dbReference>
<keyword evidence="1" id="KW-0802">TPR repeat</keyword>
<keyword evidence="3" id="KW-0732">Signal</keyword>
<evidence type="ECO:0000256" key="3">
    <source>
        <dbReference type="SAM" id="SignalP"/>
    </source>
</evidence>
<dbReference type="STRING" id="1434072.SAMN05216210_2415"/>
<dbReference type="SUPFAM" id="SSF48452">
    <property type="entry name" value="TPR-like"/>
    <property type="match status" value="2"/>
</dbReference>
<dbReference type="EMBL" id="LT629787">
    <property type="protein sequence ID" value="SDU20827.1"/>
    <property type="molecule type" value="Genomic_DNA"/>
</dbReference>
<feature type="chain" id="PRO_5009274963" evidence="3">
    <location>
        <begin position="23"/>
        <end position="576"/>
    </location>
</feature>
<dbReference type="InterPro" id="IPR019734">
    <property type="entry name" value="TPR_rpt"/>
</dbReference>
<accession>A0A1H2GMG7</accession>
<dbReference type="Pfam" id="PF13432">
    <property type="entry name" value="TPR_16"/>
    <property type="match status" value="2"/>
</dbReference>
<dbReference type="Proteomes" id="UP000243924">
    <property type="component" value="Chromosome I"/>
</dbReference>
<evidence type="ECO:0000256" key="2">
    <source>
        <dbReference type="SAM" id="MobiDB-lite"/>
    </source>
</evidence>
<dbReference type="SMART" id="SM00028">
    <property type="entry name" value="TPR"/>
    <property type="match status" value="8"/>
</dbReference>
<protein>
    <submittedName>
        <fullName evidence="4">Flp pilus assembly protein TadD, contains TPR repeats</fullName>
    </submittedName>
</protein>
<dbReference type="InterPro" id="IPR011990">
    <property type="entry name" value="TPR-like_helical_dom_sf"/>
</dbReference>
<evidence type="ECO:0000313" key="4">
    <source>
        <dbReference type="EMBL" id="SDU20827.1"/>
    </source>
</evidence>
<sequence length="576" mass="64992">MTPTLQRTLLVISLSLAVTACANRSQVESPETVLTEPQSEQSPVATPDIPPRPFPKDTLFELLAAEMAGQRNRFDLALGNYLRQAEQTRDPGVVERALRVAEFLGAQEPALEMATLWAQVAPNDVEAHRAAALQQARAGQIEPATASMRKVLAMSGEAHFDFLAAAASQSDSATRNNFLDTLQQLQQEYPDNRQLAFARALIVHEQEPQQALDILQQQPLIEQQAGALLLHANLLSQLDRPQEAIDLLHTSLQQHPDDNRLRLQLARLLLGNDELDAAAGQFGRLREQNPDDHDLTLTLGLISLENQQPDLAIDYLEQALEQQPDNGTTLYHLGLAQHELGQTEDAVQTWLAVRNGNEYLPARLRITQTLVADERLDLLSQILAESRSERPQERMQLYLLEIESLLDRYPERALEITQEALTEFNDDIDLLYIRSLLHDQLGQAQQSEQDLRHILSREPDNARAMNALGYTLANRNQRLDEALELIEQALTLKPDDPAILDSLGWVHYRLGNLERALEYLQQAWADFPDQEVAAHLGEVLWQLGRRDEARAIWDKSLDNDPDSPMVRETRQRLENE</sequence>
<dbReference type="Gene3D" id="1.25.40.10">
    <property type="entry name" value="Tetratricopeptide repeat domain"/>
    <property type="match status" value="2"/>
</dbReference>
<dbReference type="PROSITE" id="PS50005">
    <property type="entry name" value="TPR"/>
    <property type="match status" value="2"/>
</dbReference>
<evidence type="ECO:0000313" key="5">
    <source>
        <dbReference type="Proteomes" id="UP000243924"/>
    </source>
</evidence>
<dbReference type="RefSeq" id="WP_092387247.1">
    <property type="nucleotide sequence ID" value="NZ_LT629787.1"/>
</dbReference>
<feature type="compositionally biased region" description="Basic and acidic residues" evidence="2">
    <location>
        <begin position="565"/>
        <end position="576"/>
    </location>
</feature>
<feature type="repeat" description="TPR" evidence="1">
    <location>
        <begin position="293"/>
        <end position="326"/>
    </location>
</feature>
<keyword evidence="5" id="KW-1185">Reference proteome</keyword>
<feature type="region of interest" description="Disordered" evidence="2">
    <location>
        <begin position="555"/>
        <end position="576"/>
    </location>
</feature>
<name>A0A1H2GMG7_9GAMM</name>